<sequence>MPIPARLTYVLLLLGLPLAGGLGVPLGWEFSIIITSIYDVLILIAMFWDYGRNRPRRVALTPLDPGKLSVGRQNTITIVAQTGTYPAQIRLRDGVPVGWTVTPEPITAQLPPATVQDLTYRVRPEKRGEFPWQRLAVWQLTPWGLAWDHWRVGTPRPVAVYPDLLTLRELSMRLTLEGSGTLRRKRQLAGGTEFTELREYRTGDDPRLVDWKATARRGRPLVRVLEPEQEQTVLILLDRGRLMTGRIQGVTRFDWGLNAALALALAVLHRGDRVGLVGFDRQVSLWLPAQRGTNYLNHLTERSARLQPVLQEPDYVGVMQTVISQQTRRTLVVILTEVIDTTASSELMGALSRLPPRHLPLCVTLKDPLVTQQAHTFSVHPGLAYGRAVAVDLLHQRKIVLTQMQRQGVLVVDAPAHQVSTPLVEAYLRLKARGRL</sequence>
<dbReference type="OrthoDB" id="9778037at2"/>
<feature type="transmembrane region" description="Helical" evidence="1">
    <location>
        <begin position="31"/>
        <end position="48"/>
    </location>
</feature>
<dbReference type="Pfam" id="PF01882">
    <property type="entry name" value="DUF58"/>
    <property type="match status" value="1"/>
</dbReference>
<proteinExistence type="predicted"/>
<accession>A0A1J0AGQ4</accession>
<gene>
    <name evidence="3" type="ORF">GlitD10_2752</name>
</gene>
<evidence type="ECO:0000259" key="2">
    <source>
        <dbReference type="Pfam" id="PF01882"/>
    </source>
</evidence>
<dbReference type="EMBL" id="CP017675">
    <property type="protein sequence ID" value="APB35095.1"/>
    <property type="molecule type" value="Genomic_DNA"/>
</dbReference>
<dbReference type="STRING" id="1188229.GlitD10_2752"/>
<dbReference type="PANTHER" id="PTHR33608">
    <property type="entry name" value="BLL2464 PROTEIN"/>
    <property type="match status" value="1"/>
</dbReference>
<keyword evidence="4" id="KW-1185">Reference proteome</keyword>
<dbReference type="RefSeq" id="WP_071455437.1">
    <property type="nucleotide sequence ID" value="NZ_CP017675.1"/>
</dbReference>
<dbReference type="PANTHER" id="PTHR33608:SF3">
    <property type="entry name" value="SLR2013 PROTEIN"/>
    <property type="match status" value="1"/>
</dbReference>
<evidence type="ECO:0000256" key="1">
    <source>
        <dbReference type="SAM" id="Phobius"/>
    </source>
</evidence>
<feature type="domain" description="DUF58" evidence="2">
    <location>
        <begin position="196"/>
        <end position="368"/>
    </location>
</feature>
<evidence type="ECO:0000313" key="4">
    <source>
        <dbReference type="Proteomes" id="UP000180235"/>
    </source>
</evidence>
<name>A0A1J0AGQ4_9CYAN</name>
<dbReference type="InterPro" id="IPR002881">
    <property type="entry name" value="DUF58"/>
</dbReference>
<keyword evidence="1" id="KW-1133">Transmembrane helix</keyword>
<dbReference type="KEGG" id="glt:GlitD10_2752"/>
<keyword evidence="1" id="KW-0472">Membrane</keyword>
<dbReference type="Proteomes" id="UP000180235">
    <property type="component" value="Chromosome"/>
</dbReference>
<keyword evidence="1" id="KW-0812">Transmembrane</keyword>
<evidence type="ECO:0000313" key="3">
    <source>
        <dbReference type="EMBL" id="APB35095.1"/>
    </source>
</evidence>
<organism evidence="3 4">
    <name type="scientific">Gloeomargarita lithophora Alchichica-D10</name>
    <dbReference type="NCBI Taxonomy" id="1188229"/>
    <lineage>
        <taxon>Bacteria</taxon>
        <taxon>Bacillati</taxon>
        <taxon>Cyanobacteriota</taxon>
        <taxon>Cyanophyceae</taxon>
        <taxon>Gloeomargaritales</taxon>
        <taxon>Gloeomargaritaceae</taxon>
        <taxon>Gloeomargarita</taxon>
    </lineage>
</organism>
<protein>
    <recommendedName>
        <fullName evidence="2">DUF58 domain-containing protein</fullName>
    </recommendedName>
</protein>
<dbReference type="AlphaFoldDB" id="A0A1J0AGQ4"/>
<reference evidence="3 4" key="1">
    <citation type="submission" date="2016-10" db="EMBL/GenBank/DDBJ databases">
        <title>Description of Gloeomargarita lithophora gen. nov., sp. nov., a thylakoid-bearing basal-branching cyanobacterium with intracellular carbonates, and proposal for Gloeomargaritales ord. nov.</title>
        <authorList>
            <person name="Moreira D."/>
            <person name="Tavera R."/>
            <person name="Benzerara K."/>
            <person name="Skouri-Panet F."/>
            <person name="Couradeau E."/>
            <person name="Gerard E."/>
            <person name="Loussert C."/>
            <person name="Novelo E."/>
            <person name="Zivanovic Y."/>
            <person name="Lopez-Garcia P."/>
        </authorList>
    </citation>
    <scope>NUCLEOTIDE SEQUENCE [LARGE SCALE GENOMIC DNA]</scope>
    <source>
        <strain evidence="3 4">D10</strain>
    </source>
</reference>